<name>A0A314Y8L6_PRUYE</name>
<dbReference type="OrthoDB" id="972292at2759"/>
<dbReference type="AlphaFoldDB" id="A0A314Y8L6"/>
<gene>
    <name evidence="3" type="ORF">Pyn_37151</name>
</gene>
<feature type="signal peptide" evidence="2">
    <location>
        <begin position="1"/>
        <end position="23"/>
    </location>
</feature>
<organism evidence="3 4">
    <name type="scientific">Prunus yedoensis var. nudiflora</name>
    <dbReference type="NCBI Taxonomy" id="2094558"/>
    <lineage>
        <taxon>Eukaryota</taxon>
        <taxon>Viridiplantae</taxon>
        <taxon>Streptophyta</taxon>
        <taxon>Embryophyta</taxon>
        <taxon>Tracheophyta</taxon>
        <taxon>Spermatophyta</taxon>
        <taxon>Magnoliopsida</taxon>
        <taxon>eudicotyledons</taxon>
        <taxon>Gunneridae</taxon>
        <taxon>Pentapetalae</taxon>
        <taxon>rosids</taxon>
        <taxon>fabids</taxon>
        <taxon>Rosales</taxon>
        <taxon>Rosaceae</taxon>
        <taxon>Amygdaloideae</taxon>
        <taxon>Amygdaleae</taxon>
        <taxon>Prunus</taxon>
    </lineage>
</organism>
<feature type="chain" id="PRO_5016423263" evidence="2">
    <location>
        <begin position="24"/>
        <end position="163"/>
    </location>
</feature>
<evidence type="ECO:0000313" key="3">
    <source>
        <dbReference type="EMBL" id="PQQ01980.1"/>
    </source>
</evidence>
<evidence type="ECO:0000256" key="1">
    <source>
        <dbReference type="SAM" id="MobiDB-lite"/>
    </source>
</evidence>
<dbReference type="EMBL" id="PJQY01001516">
    <property type="protein sequence ID" value="PQQ01980.1"/>
    <property type="molecule type" value="Genomic_DNA"/>
</dbReference>
<accession>A0A314Y8L6</accession>
<evidence type="ECO:0000313" key="4">
    <source>
        <dbReference type="Proteomes" id="UP000250321"/>
    </source>
</evidence>
<proteinExistence type="predicted"/>
<feature type="region of interest" description="Disordered" evidence="1">
    <location>
        <begin position="92"/>
        <end position="125"/>
    </location>
</feature>
<reference evidence="3 4" key="1">
    <citation type="submission" date="2018-02" db="EMBL/GenBank/DDBJ databases">
        <title>Draft genome of wild Prunus yedoensis var. nudiflora.</title>
        <authorList>
            <person name="Baek S."/>
            <person name="Kim J.-H."/>
            <person name="Choi K."/>
            <person name="Kim G.-B."/>
            <person name="Cho A."/>
            <person name="Jang H."/>
            <person name="Shin C.-H."/>
            <person name="Yu H.-J."/>
            <person name="Mun J.-H."/>
        </authorList>
    </citation>
    <scope>NUCLEOTIDE SEQUENCE [LARGE SCALE GENOMIC DNA]</scope>
    <source>
        <strain evidence="4">cv. Jeju island</strain>
        <tissue evidence="3">Leaf</tissue>
    </source>
</reference>
<keyword evidence="4" id="KW-1185">Reference proteome</keyword>
<sequence length="163" mass="17631">MGHCSSAALLAMMALTLLTTTHGINNSSGGRATWCDGLTDPSCLIANSDLDGMEFLTDSESSRRILAGVPSVARSALDFKRAVSCDRKHFGPCHPGSNRNPPPPHCDQTSNLDRRKTERRRGTSRGNRGWWADLHWLMVAARTAMVVGVVTVIGDGIGYFVSF</sequence>
<evidence type="ECO:0000256" key="2">
    <source>
        <dbReference type="SAM" id="SignalP"/>
    </source>
</evidence>
<dbReference type="Proteomes" id="UP000250321">
    <property type="component" value="Unassembled WGS sequence"/>
</dbReference>
<protein>
    <submittedName>
        <fullName evidence="3">Uncharacterized protein</fullName>
    </submittedName>
</protein>
<keyword evidence="2" id="KW-0732">Signal</keyword>
<comment type="caution">
    <text evidence="3">The sequence shown here is derived from an EMBL/GenBank/DDBJ whole genome shotgun (WGS) entry which is preliminary data.</text>
</comment>